<dbReference type="GO" id="GO:0016255">
    <property type="term" value="P:attachment of GPI anchor to protein"/>
    <property type="evidence" value="ECO:0007669"/>
    <property type="project" value="TreeGrafter"/>
</dbReference>
<feature type="transmembrane region" description="Helical" evidence="1">
    <location>
        <begin position="560"/>
        <end position="579"/>
    </location>
</feature>
<dbReference type="AlphaFoldDB" id="A0A8X6L4H6"/>
<feature type="transmembrane region" description="Helical" evidence="1">
    <location>
        <begin position="693"/>
        <end position="718"/>
    </location>
</feature>
<organism evidence="2 3">
    <name type="scientific">Trichonephila clavata</name>
    <name type="common">Joro spider</name>
    <name type="synonym">Nephila clavata</name>
    <dbReference type="NCBI Taxonomy" id="2740835"/>
    <lineage>
        <taxon>Eukaryota</taxon>
        <taxon>Metazoa</taxon>
        <taxon>Ecdysozoa</taxon>
        <taxon>Arthropoda</taxon>
        <taxon>Chelicerata</taxon>
        <taxon>Arachnida</taxon>
        <taxon>Araneae</taxon>
        <taxon>Araneomorphae</taxon>
        <taxon>Entelegynae</taxon>
        <taxon>Araneoidea</taxon>
        <taxon>Nephilidae</taxon>
        <taxon>Trichonephila</taxon>
    </lineage>
</organism>
<feature type="transmembrane region" description="Helical" evidence="1">
    <location>
        <begin position="532"/>
        <end position="554"/>
    </location>
</feature>
<protein>
    <submittedName>
        <fullName evidence="2">Glycosylphosphatidylinositol anchor attachment 1 protein</fullName>
    </submittedName>
</protein>
<proteinExistence type="predicted"/>
<gene>
    <name evidence="2" type="primary">Gpaa1</name>
    <name evidence="2" type="ORF">TNCT_168931</name>
</gene>
<keyword evidence="3" id="KW-1185">Reference proteome</keyword>
<keyword evidence="1" id="KW-1133">Transmembrane helix</keyword>
<feature type="transmembrane region" description="Helical" evidence="1">
    <location>
        <begin position="437"/>
        <end position="454"/>
    </location>
</feature>
<keyword evidence="1" id="KW-0812">Transmembrane</keyword>
<dbReference type="Gene3D" id="1.20.1530.20">
    <property type="match status" value="1"/>
</dbReference>
<evidence type="ECO:0000256" key="1">
    <source>
        <dbReference type="SAM" id="Phobius"/>
    </source>
</evidence>
<dbReference type="Proteomes" id="UP000887116">
    <property type="component" value="Unassembled WGS sequence"/>
</dbReference>
<feature type="transmembrane region" description="Helical" evidence="1">
    <location>
        <begin position="500"/>
        <end position="520"/>
    </location>
</feature>
<evidence type="ECO:0000313" key="2">
    <source>
        <dbReference type="EMBL" id="GFQ97415.1"/>
    </source>
</evidence>
<feature type="transmembrane region" description="Helical" evidence="1">
    <location>
        <begin position="377"/>
        <end position="399"/>
    </location>
</feature>
<dbReference type="PANTHER" id="PTHR13304:SF0">
    <property type="entry name" value="GLYCOSYLPHOSPHATIDYLINOSITOL ANCHOR ATTACHMENT 1 PROTEIN"/>
    <property type="match status" value="1"/>
</dbReference>
<dbReference type="Gene3D" id="3.40.630.10">
    <property type="entry name" value="Zn peptidases"/>
    <property type="match status" value="1"/>
</dbReference>
<keyword evidence="1" id="KW-0472">Membrane</keyword>
<feature type="transmembrane region" description="Helical" evidence="1">
    <location>
        <begin position="631"/>
        <end position="657"/>
    </location>
</feature>
<comment type="caution">
    <text evidence="2">The sequence shown here is derived from an EMBL/GenBank/DDBJ whole genome shotgun (WGS) entry which is preliminary data.</text>
</comment>
<accession>A0A8X6L4H6</accession>
<dbReference type="OrthoDB" id="445301at2759"/>
<dbReference type="InterPro" id="IPR007246">
    <property type="entry name" value="Gaa1"/>
</dbReference>
<sequence length="735" mass="82844">MGLLNDSKSQKKMSAILVRHSQKLIALSFLCGIIWFAILASDVFNNKTYFSENALLPGLVVREFNPRSSLSRLLEALKEEASAHPSYIPSAWIQGHFRQLGLDVYQNNFTVQYPFGSKPVYRGNNLYAILRAPKVASTEAIVITTPYRDYDSIHDNTLASIALMIELAQTFRKHAYWSKDIIFLVTEHENIGFQAWLDAYHDVSTSDYIMSEKLQSTSGLIQGVINLELSDFYFSHIDIKIEGLHGQLPNLDLFNLAVELCIREEIPTSFQSQFNYFPSKVLTWKSWLHNYITMSRMILLQATGLPSGGHGLFHRFGIQALTVKSIHEKRSNKDSVTLIQMGRVLEGTVRSLNNLLEKFHQSFFFYLLPSARSYVSIGLYIPPFALIALPVLIKALYLYLNIQASESNTQICPRGIFLAYAYPEIGAKGGILKPEISVKYGAIFLIFFISGFSLQSKELVAATYQFRVHLFIQGFSLLFIPLFVQIFIQLIEQFYPNSNILTGFITMSCMPPPVSSAVLLTKKVGGNEAAAVFNSALGSLLGLLITPALLYLFFNGTGDVPVWSAILQLSLTVVFPVIIGQASRKIIGHSLPKRKKLLSVIGNFLLLLIIYTTFCDTFSNHNEAFTLSTVIITTIIVVLLQFILLGLAFYMSTLFFFHFTPEDIVAILFCSTHKSLTLGFPMLKVLYSNQAQFILISFPLLVYHPMQILIGSFLVPFLQKWMQNKTKFNSKLHFV</sequence>
<feature type="transmembrane region" description="Helical" evidence="1">
    <location>
        <begin position="600"/>
        <end position="619"/>
    </location>
</feature>
<feature type="transmembrane region" description="Helical" evidence="1">
    <location>
        <begin position="664"/>
        <end position="687"/>
    </location>
</feature>
<name>A0A8X6L4H6_TRICU</name>
<dbReference type="Pfam" id="PF04114">
    <property type="entry name" value="Gaa1"/>
    <property type="match status" value="1"/>
</dbReference>
<dbReference type="InterPro" id="IPR038770">
    <property type="entry name" value="Na+/solute_symporter_sf"/>
</dbReference>
<feature type="transmembrane region" description="Helical" evidence="1">
    <location>
        <begin position="466"/>
        <end position="488"/>
    </location>
</feature>
<dbReference type="PANTHER" id="PTHR13304">
    <property type="entry name" value="GLYCOSYLPHOSPHATIDYLINOSITOL ANCHOR ATTACHMENT 1 PROTEIN"/>
    <property type="match status" value="1"/>
</dbReference>
<dbReference type="EMBL" id="BMAO01024745">
    <property type="protein sequence ID" value="GFQ97415.1"/>
    <property type="molecule type" value="Genomic_DNA"/>
</dbReference>
<evidence type="ECO:0000313" key="3">
    <source>
        <dbReference type="Proteomes" id="UP000887116"/>
    </source>
</evidence>
<dbReference type="GO" id="GO:0042765">
    <property type="term" value="C:GPI-anchor transamidase complex"/>
    <property type="evidence" value="ECO:0007669"/>
    <property type="project" value="InterPro"/>
</dbReference>
<reference evidence="2" key="1">
    <citation type="submission" date="2020-07" db="EMBL/GenBank/DDBJ databases">
        <title>Multicomponent nature underlies the extraordinary mechanical properties of spider dragline silk.</title>
        <authorList>
            <person name="Kono N."/>
            <person name="Nakamura H."/>
            <person name="Mori M."/>
            <person name="Yoshida Y."/>
            <person name="Ohtoshi R."/>
            <person name="Malay A.D."/>
            <person name="Moran D.A.P."/>
            <person name="Tomita M."/>
            <person name="Numata K."/>
            <person name="Arakawa K."/>
        </authorList>
    </citation>
    <scope>NUCLEOTIDE SEQUENCE</scope>
</reference>